<accession>A0A8K1FMV1</accession>
<dbReference type="FunFam" id="1.10.8.270:FF:000026">
    <property type="entry name" value="TBC (Tre-2/Bub2/Cdc16) domain family"/>
    <property type="match status" value="1"/>
</dbReference>
<dbReference type="Gene3D" id="1.10.8.270">
    <property type="entry name" value="putative rabgap domain of human tbc1 domain family member 14 like domains"/>
    <property type="match status" value="1"/>
</dbReference>
<sequence>MERSKSATFFVGRPTASSPTSTANSSDPSPEEETATEASPPPSSALLPAAASTSTSTSTSTTGSRRKTTAAGLMRSANARLSASAAAAATRLSQLVGENPPMGSTARVVRRQYQSIAKEREKEYEEDDEDLDAIVLYEVEFPKPPTMDGEEETNLPLGIGLETDFYGKHALVMEVKRGSLAYPLAKKWIKPGHIVVGVNGRDLSKLSFQDVLRELRTAKGPRVIRFLDPNVLPIEQFKHEPLLVNRDQYGFAKDDKYILNYRKQLRKRKLANYEHEREWTAFVQQQGGMDVIDRLLHDTKSDHETLRRRSATLAELRTLVLKGIPIVLRPRVWSVLAHVTPYKSRYPPDYYHYLVAKSDTTPAIADIEKDLSRTYPEHMFFQSDKGKQELKNVLCAYALHNPRVGYCQSMNFIAGMMVLFMDEEEAFWLLCAMLEPRYLPAENYTQSMVGTQTDQLVFQQLVTQELPALATRLELCGVQIALVTLHWFLCAFVCTLPTESALRVWDWFFLDGQEVLFTTAIGVLKLSEPRLLRATTHSDLHTIVRELGTDLHDEDELMAFLYEIATPEKEDEKPGFSKVEELSMTSEEGDGELHDDDDDEVVTRSTRKSLTARAGGGLAHVQKLLQLLEARRKQQSPGFRKKFTMSDIERLRAECRPQVLASSTRRSIFETPEEEQPEQSAATVAVA</sequence>
<keyword evidence="5" id="KW-1185">Reference proteome</keyword>
<reference evidence="4" key="1">
    <citation type="submission" date="2019-03" db="EMBL/GenBank/DDBJ databases">
        <title>Long read genome sequence of the mycoparasitic Pythium oligandrum ATCC 38472 isolated from sugarbeet rhizosphere.</title>
        <authorList>
            <person name="Gaulin E."/>
        </authorList>
    </citation>
    <scope>NUCLEOTIDE SEQUENCE</scope>
    <source>
        <strain evidence="4">ATCC 38472_TT</strain>
    </source>
</reference>
<dbReference type="SUPFAM" id="SSF50156">
    <property type="entry name" value="PDZ domain-like"/>
    <property type="match status" value="1"/>
</dbReference>
<feature type="domain" description="Rab-GAP TBC" evidence="2">
    <location>
        <begin position="323"/>
        <end position="512"/>
    </location>
</feature>
<feature type="region of interest" description="Disordered" evidence="1">
    <location>
        <begin position="661"/>
        <end position="687"/>
    </location>
</feature>
<feature type="compositionally biased region" description="Low complexity" evidence="1">
    <location>
        <begin position="44"/>
        <end position="62"/>
    </location>
</feature>
<proteinExistence type="predicted"/>
<feature type="region of interest" description="Disordered" evidence="1">
    <location>
        <begin position="1"/>
        <end position="69"/>
    </location>
</feature>
<dbReference type="GO" id="GO:0031267">
    <property type="term" value="F:small GTPase binding"/>
    <property type="evidence" value="ECO:0007669"/>
    <property type="project" value="TreeGrafter"/>
</dbReference>
<comment type="caution">
    <text evidence="4">The sequence shown here is derived from an EMBL/GenBank/DDBJ whole genome shotgun (WGS) entry which is preliminary data.</text>
</comment>
<gene>
    <name evidence="4" type="ORF">Poli38472_013971</name>
</gene>
<feature type="compositionally biased region" description="Polar residues" evidence="1">
    <location>
        <begin position="678"/>
        <end position="687"/>
    </location>
</feature>
<dbReference type="InterPro" id="IPR001478">
    <property type="entry name" value="PDZ"/>
</dbReference>
<dbReference type="OrthoDB" id="294251at2759"/>
<dbReference type="PANTHER" id="PTHR47219:SF20">
    <property type="entry name" value="TBC1 DOMAIN FAMILY MEMBER 2B"/>
    <property type="match status" value="1"/>
</dbReference>
<dbReference type="EMBL" id="SPLM01000007">
    <property type="protein sequence ID" value="TMW66659.1"/>
    <property type="molecule type" value="Genomic_DNA"/>
</dbReference>
<dbReference type="InterPro" id="IPR035969">
    <property type="entry name" value="Rab-GAP_TBC_sf"/>
</dbReference>
<evidence type="ECO:0000313" key="5">
    <source>
        <dbReference type="Proteomes" id="UP000794436"/>
    </source>
</evidence>
<dbReference type="PROSITE" id="PS50106">
    <property type="entry name" value="PDZ"/>
    <property type="match status" value="1"/>
</dbReference>
<name>A0A8K1FMV1_PYTOL</name>
<dbReference type="AlphaFoldDB" id="A0A8K1FMV1"/>
<dbReference type="SUPFAM" id="SSF47923">
    <property type="entry name" value="Ypt/Rab-GAP domain of gyp1p"/>
    <property type="match status" value="2"/>
</dbReference>
<dbReference type="InterPro" id="IPR050302">
    <property type="entry name" value="Rab_GAP_TBC_domain"/>
</dbReference>
<evidence type="ECO:0000259" key="3">
    <source>
        <dbReference type="PROSITE" id="PS50106"/>
    </source>
</evidence>
<protein>
    <recommendedName>
        <fullName evidence="6">Rab-GAP TBC domain-containing protein</fullName>
    </recommendedName>
</protein>
<feature type="compositionally biased region" description="Low complexity" evidence="1">
    <location>
        <begin position="14"/>
        <end position="28"/>
    </location>
</feature>
<dbReference type="InterPro" id="IPR036034">
    <property type="entry name" value="PDZ_sf"/>
</dbReference>
<dbReference type="GO" id="GO:0005096">
    <property type="term" value="F:GTPase activator activity"/>
    <property type="evidence" value="ECO:0007669"/>
    <property type="project" value="TreeGrafter"/>
</dbReference>
<organism evidence="4 5">
    <name type="scientific">Pythium oligandrum</name>
    <name type="common">Mycoparasitic fungus</name>
    <dbReference type="NCBI Taxonomy" id="41045"/>
    <lineage>
        <taxon>Eukaryota</taxon>
        <taxon>Sar</taxon>
        <taxon>Stramenopiles</taxon>
        <taxon>Oomycota</taxon>
        <taxon>Peronosporomycetes</taxon>
        <taxon>Pythiales</taxon>
        <taxon>Pythiaceae</taxon>
        <taxon>Pythium</taxon>
    </lineage>
</organism>
<dbReference type="Proteomes" id="UP000794436">
    <property type="component" value="Unassembled WGS sequence"/>
</dbReference>
<evidence type="ECO:0000256" key="1">
    <source>
        <dbReference type="SAM" id="MobiDB-lite"/>
    </source>
</evidence>
<dbReference type="Pfam" id="PF00566">
    <property type="entry name" value="RabGAP-TBC"/>
    <property type="match status" value="1"/>
</dbReference>
<dbReference type="PROSITE" id="PS50086">
    <property type="entry name" value="TBC_RABGAP"/>
    <property type="match status" value="1"/>
</dbReference>
<feature type="domain" description="PDZ" evidence="3">
    <location>
        <begin position="138"/>
        <end position="230"/>
    </location>
</feature>
<evidence type="ECO:0008006" key="6">
    <source>
        <dbReference type="Google" id="ProtNLM"/>
    </source>
</evidence>
<evidence type="ECO:0000259" key="2">
    <source>
        <dbReference type="PROSITE" id="PS50086"/>
    </source>
</evidence>
<dbReference type="SMART" id="SM00164">
    <property type="entry name" value="TBC"/>
    <property type="match status" value="1"/>
</dbReference>
<dbReference type="PANTHER" id="PTHR47219">
    <property type="entry name" value="RAB GTPASE-ACTIVATING PROTEIN 1-LIKE"/>
    <property type="match status" value="1"/>
</dbReference>
<dbReference type="Gene3D" id="1.10.472.80">
    <property type="entry name" value="Ypt/Rab-GAP domain of gyp1p, domain 3"/>
    <property type="match status" value="1"/>
</dbReference>
<dbReference type="InterPro" id="IPR000195">
    <property type="entry name" value="Rab-GAP-TBC_dom"/>
</dbReference>
<evidence type="ECO:0000313" key="4">
    <source>
        <dbReference type="EMBL" id="TMW66659.1"/>
    </source>
</evidence>